<dbReference type="InterPro" id="IPR023875">
    <property type="entry name" value="DNA_repair_put"/>
</dbReference>
<comment type="caution">
    <text evidence="2">The sequence shown here is derived from an EMBL/GenBank/DDBJ whole genome shotgun (WGS) entry which is preliminary data.</text>
</comment>
<proteinExistence type="predicted"/>
<evidence type="ECO:0000313" key="3">
    <source>
        <dbReference type="Proteomes" id="UP000886757"/>
    </source>
</evidence>
<dbReference type="NCBIfam" id="TIGR03915">
    <property type="entry name" value="SAM_7_link_chp"/>
    <property type="match status" value="1"/>
</dbReference>
<dbReference type="Pfam" id="PF13566">
    <property type="entry name" value="DUF4130"/>
    <property type="match status" value="1"/>
</dbReference>
<feature type="domain" description="DUF4130" evidence="1">
    <location>
        <begin position="85"/>
        <end position="255"/>
    </location>
</feature>
<protein>
    <submittedName>
        <fullName evidence="2">TIGR03915 family putative DNA repair protein</fullName>
    </submittedName>
</protein>
<reference evidence="2" key="1">
    <citation type="submission" date="2020-10" db="EMBL/GenBank/DDBJ databases">
        <authorList>
            <person name="Gilroy R."/>
        </authorList>
    </citation>
    <scope>NUCLEOTIDE SEQUENCE</scope>
    <source>
        <strain evidence="2">ChiSjej4B22-8148</strain>
    </source>
</reference>
<dbReference type="EMBL" id="DVGK01000008">
    <property type="protein sequence ID" value="HIR12402.1"/>
    <property type="molecule type" value="Genomic_DNA"/>
</dbReference>
<accession>A0A9D1D8H2</accession>
<gene>
    <name evidence="2" type="ORF">IAB31_00585</name>
</gene>
<evidence type="ECO:0000313" key="2">
    <source>
        <dbReference type="EMBL" id="HIR12402.1"/>
    </source>
</evidence>
<name>A0A9D1D8H2_9FIRM</name>
<dbReference type="InterPro" id="IPR025404">
    <property type="entry name" value="DUF4130"/>
</dbReference>
<dbReference type="Proteomes" id="UP000886757">
    <property type="component" value="Unassembled WGS sequence"/>
</dbReference>
<evidence type="ECO:0000259" key="1">
    <source>
        <dbReference type="Pfam" id="PF13566"/>
    </source>
</evidence>
<organism evidence="2 3">
    <name type="scientific">Candidatus Choladousia intestinavium</name>
    <dbReference type="NCBI Taxonomy" id="2840727"/>
    <lineage>
        <taxon>Bacteria</taxon>
        <taxon>Bacillati</taxon>
        <taxon>Bacillota</taxon>
        <taxon>Clostridia</taxon>
        <taxon>Lachnospirales</taxon>
        <taxon>Lachnospiraceae</taxon>
        <taxon>Lachnospiraceae incertae sedis</taxon>
        <taxon>Candidatus Choladousia</taxon>
    </lineage>
</organism>
<reference evidence="2" key="2">
    <citation type="journal article" date="2021" name="PeerJ">
        <title>Extensive microbial diversity within the chicken gut microbiome revealed by metagenomics and culture.</title>
        <authorList>
            <person name="Gilroy R."/>
            <person name="Ravi A."/>
            <person name="Getino M."/>
            <person name="Pursley I."/>
            <person name="Horton D.L."/>
            <person name="Alikhan N.F."/>
            <person name="Baker D."/>
            <person name="Gharbi K."/>
            <person name="Hall N."/>
            <person name="Watson M."/>
            <person name="Adriaenssens E.M."/>
            <person name="Foster-Nyarko E."/>
            <person name="Jarju S."/>
            <person name="Secka A."/>
            <person name="Antonio M."/>
            <person name="Oren A."/>
            <person name="Chaudhuri R.R."/>
            <person name="La Ragione R."/>
            <person name="Hildebrand F."/>
            <person name="Pallen M.J."/>
        </authorList>
    </citation>
    <scope>NUCLEOTIDE SEQUENCE</scope>
    <source>
        <strain evidence="2">ChiSjej4B22-8148</strain>
    </source>
</reference>
<dbReference type="AlphaFoldDB" id="A0A9D1D8H2"/>
<sequence length="259" mass="30127">MVIFECEDSLEGIFTGIYDAWDSRVGHDHAALRIAGQGNLELFASYRRVEPDFEKAEKVARTIRRRMGEDSYQSVYQAALSYRPERADCIYRVLVQALSPGVKEYTARRILWKLQDPEVAQVFDMARRVGNEAHHYLGFVRFRELSGGILFSEIQAENQVLPLLGEHFSNRLPGENFIIYDSGRGDSLLHRAHHPWAVFRNVCPDREAVTEVTENEALFQKMWRGFCKSIAVTERENPALQRQLWPLRFRNWMTEGRDF</sequence>